<feature type="transmembrane region" description="Helical" evidence="6">
    <location>
        <begin position="20"/>
        <end position="40"/>
    </location>
</feature>
<evidence type="ECO:0000256" key="3">
    <source>
        <dbReference type="ARBA" id="ARBA00022692"/>
    </source>
</evidence>
<dbReference type="STRING" id="1050174.CEPID_09995"/>
<keyword evidence="3 6" id="KW-0812">Transmembrane</keyword>
<gene>
    <name evidence="8" type="ORF">CEPID_09995</name>
</gene>
<dbReference type="KEGG" id="cei:CEPID_09995"/>
<dbReference type="RefSeq" id="WP_047240795.1">
    <property type="nucleotide sequence ID" value="NZ_CP011541.1"/>
</dbReference>
<dbReference type="GO" id="GO:0005886">
    <property type="term" value="C:plasma membrane"/>
    <property type="evidence" value="ECO:0007669"/>
    <property type="project" value="UniProtKB-SubCell"/>
</dbReference>
<evidence type="ECO:0000256" key="4">
    <source>
        <dbReference type="ARBA" id="ARBA00022989"/>
    </source>
</evidence>
<dbReference type="PANTHER" id="PTHR40077:SF2">
    <property type="entry name" value="MEMBRANE PROTEIN"/>
    <property type="match status" value="1"/>
</dbReference>
<feature type="transmembrane region" description="Helical" evidence="6">
    <location>
        <begin position="52"/>
        <end position="76"/>
    </location>
</feature>
<feature type="domain" description="DUF3817" evidence="7">
    <location>
        <begin position="18"/>
        <end position="106"/>
    </location>
</feature>
<evidence type="ECO:0000256" key="6">
    <source>
        <dbReference type="SAM" id="Phobius"/>
    </source>
</evidence>
<evidence type="ECO:0000313" key="8">
    <source>
        <dbReference type="EMBL" id="AKK03838.1"/>
    </source>
</evidence>
<proteinExistence type="predicted"/>
<evidence type="ECO:0000313" key="9">
    <source>
        <dbReference type="Proteomes" id="UP000035368"/>
    </source>
</evidence>
<accession>A0A0G3GWD5</accession>
<keyword evidence="5 6" id="KW-0472">Membrane</keyword>
<dbReference type="PATRIC" id="fig|1050174.4.peg.2016"/>
<organism evidence="8 9">
    <name type="scientific">Corynebacterium epidermidicanis</name>
    <dbReference type="NCBI Taxonomy" id="1050174"/>
    <lineage>
        <taxon>Bacteria</taxon>
        <taxon>Bacillati</taxon>
        <taxon>Actinomycetota</taxon>
        <taxon>Actinomycetes</taxon>
        <taxon>Mycobacteriales</taxon>
        <taxon>Corynebacteriaceae</taxon>
        <taxon>Corynebacterium</taxon>
    </lineage>
</organism>
<name>A0A0G3GWD5_9CORY</name>
<reference evidence="8 9" key="1">
    <citation type="submission" date="2015-05" db="EMBL/GenBank/DDBJ databases">
        <title>Complete genome sequence of Corynebacterium epidermidicanis DSM 45586, isolated from the skin of a dog suffering from pruritus.</title>
        <authorList>
            <person name="Ruckert C."/>
            <person name="Albersmeier A."/>
            <person name="Winkler A."/>
            <person name="Tauch A."/>
        </authorList>
    </citation>
    <scope>NUCLEOTIDE SEQUENCE [LARGE SCALE GENOMIC DNA]</scope>
    <source>
        <strain evidence="8 9">DSM 45586</strain>
    </source>
</reference>
<evidence type="ECO:0000256" key="1">
    <source>
        <dbReference type="ARBA" id="ARBA00004651"/>
    </source>
</evidence>
<evidence type="ECO:0000256" key="2">
    <source>
        <dbReference type="ARBA" id="ARBA00022475"/>
    </source>
</evidence>
<dbReference type="OrthoDB" id="9342687at2"/>
<comment type="subcellular location">
    <subcellularLocation>
        <location evidence="1">Cell membrane</location>
        <topology evidence="1">Multi-pass membrane protein</topology>
    </subcellularLocation>
</comment>
<dbReference type="PANTHER" id="PTHR40077">
    <property type="entry name" value="MEMBRANE PROTEIN-RELATED"/>
    <property type="match status" value="1"/>
</dbReference>
<evidence type="ECO:0000256" key="5">
    <source>
        <dbReference type="ARBA" id="ARBA00023136"/>
    </source>
</evidence>
<dbReference type="EMBL" id="CP011541">
    <property type="protein sequence ID" value="AKK03838.1"/>
    <property type="molecule type" value="Genomic_DNA"/>
</dbReference>
<keyword evidence="2" id="KW-1003">Cell membrane</keyword>
<dbReference type="InterPro" id="IPR023845">
    <property type="entry name" value="DUF3817_TM"/>
</dbReference>
<dbReference type="NCBIfam" id="TIGR03954">
    <property type="entry name" value="integ_memb_HG"/>
    <property type="match status" value="1"/>
</dbReference>
<keyword evidence="4 6" id="KW-1133">Transmembrane helix</keyword>
<dbReference type="Proteomes" id="UP000035368">
    <property type="component" value="Chromosome"/>
</dbReference>
<protein>
    <submittedName>
        <fullName evidence="8">Integral membrane protein</fullName>
    </submittedName>
</protein>
<dbReference type="Pfam" id="PF12823">
    <property type="entry name" value="DUF3817"/>
    <property type="match status" value="1"/>
</dbReference>
<sequence>MTSPQIHPERQARVRNALKLFSFAAWVTGVWLLVLTTRMVLDYGFGVEIPSWAMIIGQIHGFFYMLYLVTTVNLGINARWQPAKWITTALAGTIPFLSFVVEAKRRKEVTAQFQL</sequence>
<evidence type="ECO:0000259" key="7">
    <source>
        <dbReference type="Pfam" id="PF12823"/>
    </source>
</evidence>
<dbReference type="AlphaFoldDB" id="A0A0G3GWD5"/>
<keyword evidence="9" id="KW-1185">Reference proteome</keyword>